<dbReference type="GO" id="GO:0009279">
    <property type="term" value="C:cell outer membrane"/>
    <property type="evidence" value="ECO:0007669"/>
    <property type="project" value="UniProtKB-SubCell"/>
</dbReference>
<comment type="subcellular location">
    <subcellularLocation>
        <location evidence="1">Cell outer membrane</location>
    </subcellularLocation>
</comment>
<dbReference type="EMBL" id="CP030032">
    <property type="protein sequence ID" value="AWV88191.1"/>
    <property type="molecule type" value="Genomic_DNA"/>
</dbReference>
<evidence type="ECO:0000256" key="3">
    <source>
        <dbReference type="ARBA" id="ARBA00023237"/>
    </source>
</evidence>
<evidence type="ECO:0000256" key="1">
    <source>
        <dbReference type="ARBA" id="ARBA00004442"/>
    </source>
</evidence>
<dbReference type="OrthoDB" id="9805566at2"/>
<dbReference type="Gene3D" id="3.30.1330.60">
    <property type="entry name" value="OmpA-like domain"/>
    <property type="match status" value="1"/>
</dbReference>
<dbReference type="PANTHER" id="PTHR30329:SF21">
    <property type="entry name" value="LIPOPROTEIN YIAD-RELATED"/>
    <property type="match status" value="1"/>
</dbReference>
<dbReference type="PRINTS" id="PR01023">
    <property type="entry name" value="NAFLGMOTY"/>
</dbReference>
<dbReference type="KEGG" id="bsed:DN745_02095"/>
<dbReference type="Pfam" id="PF14346">
    <property type="entry name" value="DUF4398"/>
    <property type="match status" value="1"/>
</dbReference>
<dbReference type="InterPro" id="IPR050330">
    <property type="entry name" value="Bact_OuterMem_StrucFunc"/>
</dbReference>
<dbReference type="InterPro" id="IPR006665">
    <property type="entry name" value="OmpA-like"/>
</dbReference>
<keyword evidence="3" id="KW-0998">Cell outer membrane</keyword>
<dbReference type="CDD" id="cd07185">
    <property type="entry name" value="OmpA_C-like"/>
    <property type="match status" value="1"/>
</dbReference>
<accession>A0A2Z4FGR9</accession>
<evidence type="ECO:0000313" key="4">
    <source>
        <dbReference type="EMBL" id="AWV88191.1"/>
    </source>
</evidence>
<dbReference type="PROSITE" id="PS01068">
    <property type="entry name" value="OMPA_1"/>
    <property type="match status" value="1"/>
</dbReference>
<keyword evidence="5" id="KW-1185">Reference proteome</keyword>
<evidence type="ECO:0000313" key="5">
    <source>
        <dbReference type="Proteomes" id="UP000249799"/>
    </source>
</evidence>
<evidence type="ECO:0000256" key="2">
    <source>
        <dbReference type="ARBA" id="ARBA00023136"/>
    </source>
</evidence>
<keyword evidence="2" id="KW-0472">Membrane</keyword>
<dbReference type="RefSeq" id="WP_111331721.1">
    <property type="nucleotide sequence ID" value="NZ_CP030032.1"/>
</dbReference>
<dbReference type="InterPro" id="IPR006664">
    <property type="entry name" value="OMP_bac"/>
</dbReference>
<dbReference type="AlphaFoldDB" id="A0A2Z4FGR9"/>
<protein>
    <submittedName>
        <fullName evidence="4">Uncharacterized protein</fullName>
    </submittedName>
</protein>
<sequence>MNFRPYIMRSCLVFGALSLVACASAPRELVEARTAYQEAAESDAATYAPAELKTAEQTLQLAESSFDDDGDSYQTRALAYTAERRVQSARVAADTYKLKQEKAALEKEYFAYSEQARDTAMKKLASTQNKLAESQRYAESTAAELKKQQDALDAQEKELADKAAKLEAARKAGELSEAQLREQNEAIKAQQMQLAKKTEELDAEKKARAEAEKRLADAMNRLSEIAKIDTSAKETIITLGGEVVFKTGQSDLRPSAREKLNQVADVLLENKGKSIQVVGHTDSQGKAAFNQKLSEDRANSVRTYLVERGVAADRITAIGKGQDSPVASNDDATGRTENRRVEIIIQNDNNS</sequence>
<name>A0A2Z4FGR9_9DELT</name>
<dbReference type="PRINTS" id="PR01021">
    <property type="entry name" value="OMPADOMAIN"/>
</dbReference>
<dbReference type="InterPro" id="IPR036737">
    <property type="entry name" value="OmpA-like_sf"/>
</dbReference>
<gene>
    <name evidence="4" type="ORF">DN745_02095</name>
</gene>
<dbReference type="InterPro" id="IPR006690">
    <property type="entry name" value="OMPA-like_CS"/>
</dbReference>
<proteinExistence type="predicted"/>
<dbReference type="PANTHER" id="PTHR30329">
    <property type="entry name" value="STATOR ELEMENT OF FLAGELLAR MOTOR COMPLEX"/>
    <property type="match status" value="1"/>
</dbReference>
<dbReference type="SUPFAM" id="SSF103088">
    <property type="entry name" value="OmpA-like"/>
    <property type="match status" value="1"/>
</dbReference>
<dbReference type="PROSITE" id="PS51257">
    <property type="entry name" value="PROKAR_LIPOPROTEIN"/>
    <property type="match status" value="1"/>
</dbReference>
<reference evidence="4 5" key="1">
    <citation type="submission" date="2018-06" db="EMBL/GenBank/DDBJ databases">
        <title>Lujinxingia sediminis gen. nov. sp. nov., a new facultative anaerobic member of the class Deltaproteobacteria, and proposal of Lujinxingaceae fam. nov.</title>
        <authorList>
            <person name="Guo L.-Y."/>
            <person name="Li C.-M."/>
            <person name="Wang S."/>
            <person name="Du Z.-J."/>
        </authorList>
    </citation>
    <scope>NUCLEOTIDE SEQUENCE [LARGE SCALE GENOMIC DNA]</scope>
    <source>
        <strain evidence="4 5">FA350</strain>
    </source>
</reference>
<dbReference type="PROSITE" id="PS51123">
    <property type="entry name" value="OMPA_2"/>
    <property type="match status" value="1"/>
</dbReference>
<dbReference type="InterPro" id="IPR025511">
    <property type="entry name" value="DUF4398"/>
</dbReference>
<organism evidence="4 5">
    <name type="scientific">Bradymonas sediminis</name>
    <dbReference type="NCBI Taxonomy" id="1548548"/>
    <lineage>
        <taxon>Bacteria</taxon>
        <taxon>Deltaproteobacteria</taxon>
        <taxon>Bradymonadales</taxon>
        <taxon>Bradymonadaceae</taxon>
        <taxon>Bradymonas</taxon>
    </lineage>
</organism>
<dbReference type="Proteomes" id="UP000249799">
    <property type="component" value="Chromosome"/>
</dbReference>
<dbReference type="Pfam" id="PF00691">
    <property type="entry name" value="OmpA"/>
    <property type="match status" value="1"/>
</dbReference>